<dbReference type="Gene3D" id="3.90.1570.10">
    <property type="entry name" value="tt1808, chain A"/>
    <property type="match status" value="1"/>
</dbReference>
<proteinExistence type="predicted"/>
<name>A0A395M372_9BACT</name>
<sequence>MLFSEAVCPISEGQYRVPDISFFTKAQIDEGREGKLPVASFLIELVSENDTITYYDQKLAEYFSAGVKCVWLIFPESRKVWVFSSPKDVRICAGDDSCSAAPALPDFQLSVNQIFSQS</sequence>
<keyword evidence="2" id="KW-0378">Hydrolase</keyword>
<dbReference type="EMBL" id="PHFL01000008">
    <property type="protein sequence ID" value="RFM25152.1"/>
    <property type="molecule type" value="Genomic_DNA"/>
</dbReference>
<feature type="domain" description="Putative restriction endonuclease" evidence="1">
    <location>
        <begin position="4"/>
        <end position="111"/>
    </location>
</feature>
<dbReference type="PANTHER" id="PTHR34107">
    <property type="entry name" value="SLL0198 PROTEIN-RELATED"/>
    <property type="match status" value="1"/>
</dbReference>
<accession>A0A395M372</accession>
<dbReference type="InterPro" id="IPR011335">
    <property type="entry name" value="Restrct_endonuc-II-like"/>
</dbReference>
<dbReference type="InterPro" id="IPR008538">
    <property type="entry name" value="Uma2"/>
</dbReference>
<comment type="caution">
    <text evidence="2">The sequence shown here is derived from an EMBL/GenBank/DDBJ whole genome shotgun (WGS) entry which is preliminary data.</text>
</comment>
<organism evidence="2 3">
    <name type="scientific">Candidatus Thermochlorobacter aerophilus</name>
    <dbReference type="NCBI Taxonomy" id="1868324"/>
    <lineage>
        <taxon>Bacteria</taxon>
        <taxon>Pseudomonadati</taxon>
        <taxon>Chlorobiota</taxon>
        <taxon>Chlorobiia</taxon>
        <taxon>Chlorobiales</taxon>
        <taxon>Candidatus Thermochlorobacteriaceae</taxon>
        <taxon>Candidatus Thermochlorobacter</taxon>
    </lineage>
</organism>
<dbReference type="PANTHER" id="PTHR34107:SF4">
    <property type="entry name" value="SLL1222 PROTEIN"/>
    <property type="match status" value="1"/>
</dbReference>
<reference evidence="2 3" key="1">
    <citation type="journal article" date="2011" name="ISME J.">
        <title>Community ecology of hot spring cyanobacterial mats: predominant populations and their functional potential.</title>
        <authorList>
            <person name="Klatt C.G."/>
            <person name="Wood J.M."/>
            <person name="Rusch D.B."/>
            <person name="Bateson M.M."/>
            <person name="Hamamura N."/>
            <person name="Heidelberg J.F."/>
            <person name="Grossman A.R."/>
            <person name="Bhaya D."/>
            <person name="Cohan F.M."/>
            <person name="Kuhl M."/>
            <person name="Bryant D.A."/>
            <person name="Ward D.M."/>
        </authorList>
    </citation>
    <scope>NUCLEOTIDE SEQUENCE [LARGE SCALE GENOMIC DNA]</scope>
    <source>
        <strain evidence="2">OS</strain>
    </source>
</reference>
<evidence type="ECO:0000259" key="1">
    <source>
        <dbReference type="Pfam" id="PF05685"/>
    </source>
</evidence>
<evidence type="ECO:0000313" key="2">
    <source>
        <dbReference type="EMBL" id="RFM25152.1"/>
    </source>
</evidence>
<dbReference type="SUPFAM" id="SSF52980">
    <property type="entry name" value="Restriction endonuclease-like"/>
    <property type="match status" value="1"/>
</dbReference>
<dbReference type="GO" id="GO:0004519">
    <property type="term" value="F:endonuclease activity"/>
    <property type="evidence" value="ECO:0007669"/>
    <property type="project" value="UniProtKB-KW"/>
</dbReference>
<dbReference type="InterPro" id="IPR012296">
    <property type="entry name" value="Nuclease_put_TT1808"/>
</dbReference>
<keyword evidence="2" id="KW-0255">Endonuclease</keyword>
<evidence type="ECO:0000313" key="3">
    <source>
        <dbReference type="Proteomes" id="UP000266389"/>
    </source>
</evidence>
<dbReference type="CDD" id="cd06260">
    <property type="entry name" value="DUF820-like"/>
    <property type="match status" value="1"/>
</dbReference>
<dbReference type="Proteomes" id="UP000266389">
    <property type="component" value="Unassembled WGS sequence"/>
</dbReference>
<dbReference type="Pfam" id="PF05685">
    <property type="entry name" value="Uma2"/>
    <property type="match status" value="1"/>
</dbReference>
<gene>
    <name evidence="2" type="ORF">D0433_01835</name>
</gene>
<dbReference type="AlphaFoldDB" id="A0A395M372"/>
<keyword evidence="2" id="KW-0540">Nuclease</keyword>
<protein>
    <submittedName>
        <fullName evidence="2">Uma2 family endonuclease</fullName>
    </submittedName>
</protein>